<protein>
    <recommendedName>
        <fullName evidence="6">C1q domain-containing protein</fullName>
    </recommendedName>
</protein>
<evidence type="ECO:0000313" key="7">
    <source>
        <dbReference type="EMBL" id="ESN98706.1"/>
    </source>
</evidence>
<dbReference type="KEGG" id="hro:HELRODRAFT_188887"/>
<feature type="transmembrane region" description="Helical" evidence="5">
    <location>
        <begin position="12"/>
        <end position="32"/>
    </location>
</feature>
<dbReference type="InterPro" id="IPR001073">
    <property type="entry name" value="C1q_dom"/>
</dbReference>
<feature type="region of interest" description="Disordered" evidence="4">
    <location>
        <begin position="82"/>
        <end position="107"/>
    </location>
</feature>
<reference evidence="8" key="3">
    <citation type="submission" date="2015-06" db="UniProtKB">
        <authorList>
            <consortium name="EnsemblMetazoa"/>
        </authorList>
    </citation>
    <scope>IDENTIFICATION</scope>
</reference>
<dbReference type="PRINTS" id="PR00007">
    <property type="entry name" value="COMPLEMNTC1Q"/>
</dbReference>
<dbReference type="Gene3D" id="2.60.120.40">
    <property type="match status" value="1"/>
</dbReference>
<keyword evidence="5" id="KW-1133">Transmembrane helix</keyword>
<dbReference type="PANTHER" id="PTHR22923">
    <property type="entry name" value="CEREBELLIN-RELATED"/>
    <property type="match status" value="1"/>
</dbReference>
<dbReference type="CTD" id="20211055"/>
<feature type="compositionally biased region" description="Basic and acidic residues" evidence="4">
    <location>
        <begin position="93"/>
        <end position="102"/>
    </location>
</feature>
<accession>T1FQF8</accession>
<keyword evidence="2" id="KW-0964">Secreted</keyword>
<keyword evidence="9" id="KW-1185">Reference proteome</keyword>
<evidence type="ECO:0000313" key="8">
    <source>
        <dbReference type="EnsemblMetazoa" id="HelroP188887"/>
    </source>
</evidence>
<dbReference type="InParanoid" id="T1FQF8"/>
<dbReference type="EMBL" id="KB097143">
    <property type="protein sequence ID" value="ESN98706.1"/>
    <property type="molecule type" value="Genomic_DNA"/>
</dbReference>
<dbReference type="OrthoDB" id="10071402at2759"/>
<dbReference type="InterPro" id="IPR050822">
    <property type="entry name" value="Cerebellin_Synaptic_Org"/>
</dbReference>
<keyword evidence="5" id="KW-0472">Membrane</keyword>
<dbReference type="GO" id="GO:0005576">
    <property type="term" value="C:extracellular region"/>
    <property type="evidence" value="ECO:0007669"/>
    <property type="project" value="UniProtKB-SubCell"/>
</dbReference>
<dbReference type="HOGENOM" id="CLU_095454_0_0_1"/>
<feature type="domain" description="C1q" evidence="6">
    <location>
        <begin position="117"/>
        <end position="255"/>
    </location>
</feature>
<dbReference type="SUPFAM" id="SSF49842">
    <property type="entry name" value="TNF-like"/>
    <property type="match status" value="1"/>
</dbReference>
<dbReference type="STRING" id="6412.T1FQF8"/>
<dbReference type="EMBL" id="AMQM01001043">
    <property type="status" value="NOT_ANNOTATED_CDS"/>
    <property type="molecule type" value="Genomic_DNA"/>
</dbReference>
<gene>
    <name evidence="8" type="primary">20211055</name>
    <name evidence="7" type="ORF">HELRODRAFT_188887</name>
</gene>
<dbReference type="AlphaFoldDB" id="T1FQF8"/>
<evidence type="ECO:0000256" key="2">
    <source>
        <dbReference type="ARBA" id="ARBA00022525"/>
    </source>
</evidence>
<dbReference type="PROSITE" id="PS50871">
    <property type="entry name" value="C1Q"/>
    <property type="match status" value="1"/>
</dbReference>
<keyword evidence="3" id="KW-0732">Signal</keyword>
<name>T1FQF8_HELRO</name>
<reference evidence="9" key="1">
    <citation type="submission" date="2012-12" db="EMBL/GenBank/DDBJ databases">
        <authorList>
            <person name="Hellsten U."/>
            <person name="Grimwood J."/>
            <person name="Chapman J.A."/>
            <person name="Shapiro H."/>
            <person name="Aerts A."/>
            <person name="Otillar R.P."/>
            <person name="Terry A.Y."/>
            <person name="Boore J.L."/>
            <person name="Simakov O."/>
            <person name="Marletaz F."/>
            <person name="Cho S.-J."/>
            <person name="Edsinger-Gonzales E."/>
            <person name="Havlak P."/>
            <person name="Kuo D.-H."/>
            <person name="Larsson T."/>
            <person name="Lv J."/>
            <person name="Arendt D."/>
            <person name="Savage R."/>
            <person name="Osoegawa K."/>
            <person name="de Jong P."/>
            <person name="Lindberg D.R."/>
            <person name="Seaver E.C."/>
            <person name="Weisblat D.A."/>
            <person name="Putnam N.H."/>
            <person name="Grigoriev I.V."/>
            <person name="Rokhsar D.S."/>
        </authorList>
    </citation>
    <scope>NUCLEOTIDE SEQUENCE</scope>
</reference>
<keyword evidence="5" id="KW-0812">Transmembrane</keyword>
<sequence length="255" mass="27800">MMCMTCRHFNHLVNFLLTVAVIMLFVELILAGKTRHSKMANRERSVENNQLPTGNSVTSEAYCDLELNCKGDMLEMPTPMKLPIRGARGPAGHKGEKGEKGEGGAPGMDGMPGMSPPSPSKVAFFVGLQKEIQSVTNHTTVVFDKILTNVGNGYDQKTGKFKAPVSGTYFFNVVVSANTKDRLASQAAVILVKNGGMIVTVWAEAFPNWATSSNVAILNLVKDDQVWLFLINRAPNLYGNMYSSFSGFLLFENAV</sequence>
<evidence type="ECO:0000256" key="3">
    <source>
        <dbReference type="ARBA" id="ARBA00022729"/>
    </source>
</evidence>
<evidence type="ECO:0000256" key="4">
    <source>
        <dbReference type="SAM" id="MobiDB-lite"/>
    </source>
</evidence>
<evidence type="ECO:0000259" key="6">
    <source>
        <dbReference type="PROSITE" id="PS50871"/>
    </source>
</evidence>
<reference evidence="7 9" key="2">
    <citation type="journal article" date="2013" name="Nature">
        <title>Insights into bilaterian evolution from three spiralian genomes.</title>
        <authorList>
            <person name="Simakov O."/>
            <person name="Marletaz F."/>
            <person name="Cho S.J."/>
            <person name="Edsinger-Gonzales E."/>
            <person name="Havlak P."/>
            <person name="Hellsten U."/>
            <person name="Kuo D.H."/>
            <person name="Larsson T."/>
            <person name="Lv J."/>
            <person name="Arendt D."/>
            <person name="Savage R."/>
            <person name="Osoegawa K."/>
            <person name="de Jong P."/>
            <person name="Grimwood J."/>
            <person name="Chapman J.A."/>
            <person name="Shapiro H."/>
            <person name="Aerts A."/>
            <person name="Otillar R.P."/>
            <person name="Terry A.Y."/>
            <person name="Boore J.L."/>
            <person name="Grigoriev I.V."/>
            <person name="Lindberg D.R."/>
            <person name="Seaver E.C."/>
            <person name="Weisblat D.A."/>
            <person name="Putnam N.H."/>
            <person name="Rokhsar D.S."/>
        </authorList>
    </citation>
    <scope>NUCLEOTIDE SEQUENCE</scope>
</reference>
<dbReference type="PANTHER" id="PTHR22923:SF116">
    <property type="entry name" value="C1Q DOMAIN-CONTAINING PROTEIN"/>
    <property type="match status" value="1"/>
</dbReference>
<dbReference type="eggNOG" id="ENOG502QSVI">
    <property type="taxonomic scope" value="Eukaryota"/>
</dbReference>
<dbReference type="Proteomes" id="UP000015101">
    <property type="component" value="Unassembled WGS sequence"/>
</dbReference>
<dbReference type="OMA" id="GYEMLKF"/>
<dbReference type="SMART" id="SM00110">
    <property type="entry name" value="C1Q"/>
    <property type="match status" value="1"/>
</dbReference>
<organism evidence="8 9">
    <name type="scientific">Helobdella robusta</name>
    <name type="common">Californian leech</name>
    <dbReference type="NCBI Taxonomy" id="6412"/>
    <lineage>
        <taxon>Eukaryota</taxon>
        <taxon>Metazoa</taxon>
        <taxon>Spiralia</taxon>
        <taxon>Lophotrochozoa</taxon>
        <taxon>Annelida</taxon>
        <taxon>Clitellata</taxon>
        <taxon>Hirudinea</taxon>
        <taxon>Rhynchobdellida</taxon>
        <taxon>Glossiphoniidae</taxon>
        <taxon>Helobdella</taxon>
    </lineage>
</organism>
<proteinExistence type="predicted"/>
<comment type="subcellular location">
    <subcellularLocation>
        <location evidence="1">Secreted</location>
    </subcellularLocation>
</comment>
<dbReference type="Pfam" id="PF00386">
    <property type="entry name" value="C1q"/>
    <property type="match status" value="1"/>
</dbReference>
<dbReference type="RefSeq" id="XP_009022692.1">
    <property type="nucleotide sequence ID" value="XM_009024444.1"/>
</dbReference>
<dbReference type="EnsemblMetazoa" id="HelroT188887">
    <property type="protein sequence ID" value="HelroP188887"/>
    <property type="gene ID" value="HelroG188887"/>
</dbReference>
<evidence type="ECO:0000256" key="5">
    <source>
        <dbReference type="SAM" id="Phobius"/>
    </source>
</evidence>
<dbReference type="InterPro" id="IPR008983">
    <property type="entry name" value="Tumour_necrosis_fac-like_dom"/>
</dbReference>
<dbReference type="GeneID" id="20211055"/>
<evidence type="ECO:0000313" key="9">
    <source>
        <dbReference type="Proteomes" id="UP000015101"/>
    </source>
</evidence>
<evidence type="ECO:0000256" key="1">
    <source>
        <dbReference type="ARBA" id="ARBA00004613"/>
    </source>
</evidence>